<dbReference type="HAMAP" id="MF_03100">
    <property type="entry name" value="Endonuc_su_Slx1"/>
    <property type="match status" value="1"/>
</dbReference>
<dbReference type="Pfam" id="PF01541">
    <property type="entry name" value="GIY-YIG"/>
    <property type="match status" value="1"/>
</dbReference>
<dbReference type="PANTHER" id="PTHR20208">
    <property type="entry name" value="STRUCTURE-SPECIFIC ENDONUCLEASE SUBUNIT SLX1"/>
    <property type="match status" value="1"/>
</dbReference>
<dbReference type="InterPro" id="IPR035901">
    <property type="entry name" value="GIY-YIG_endonuc_sf"/>
</dbReference>
<dbReference type="Proteomes" id="UP000674318">
    <property type="component" value="Unassembled WGS sequence"/>
</dbReference>
<keyword evidence="7" id="KW-0862">Zinc</keyword>
<reference evidence="14 15" key="1">
    <citation type="submission" date="2021-02" db="EMBL/GenBank/DDBJ databases">
        <title>Porcisia hertigi Genome sequencing and assembly.</title>
        <authorList>
            <person name="Almutairi H."/>
            <person name="Gatherer D."/>
        </authorList>
    </citation>
    <scope>NUCLEOTIDE SEQUENCE [LARGE SCALE GENOMIC DNA]</scope>
    <source>
        <strain evidence="14 15">C119</strain>
    </source>
</reference>
<dbReference type="Gene3D" id="3.40.1440.10">
    <property type="entry name" value="GIY-YIG endonuclease"/>
    <property type="match status" value="1"/>
</dbReference>
<dbReference type="GO" id="GO:0006310">
    <property type="term" value="P:DNA recombination"/>
    <property type="evidence" value="ECO:0007669"/>
    <property type="project" value="UniProtKB-UniRule"/>
</dbReference>
<evidence type="ECO:0000256" key="9">
    <source>
        <dbReference type="ARBA" id="ARBA00023204"/>
    </source>
</evidence>
<feature type="region of interest" description="Disordered" evidence="12">
    <location>
        <begin position="181"/>
        <end position="204"/>
    </location>
</feature>
<keyword evidence="15" id="KW-1185">Reference proteome</keyword>
<name>A0A836L8V3_9TRYP</name>
<evidence type="ECO:0000256" key="12">
    <source>
        <dbReference type="SAM" id="MobiDB-lite"/>
    </source>
</evidence>
<keyword evidence="5" id="KW-0863">Zinc-finger</keyword>
<comment type="cofactor">
    <cofactor evidence="11">
        <name>a divalent metal cation</name>
        <dbReference type="ChEBI" id="CHEBI:60240"/>
    </cofactor>
</comment>
<dbReference type="GO" id="GO:0006281">
    <property type="term" value="P:DNA repair"/>
    <property type="evidence" value="ECO:0007669"/>
    <property type="project" value="UniProtKB-UniRule"/>
</dbReference>
<dbReference type="PROSITE" id="PS50164">
    <property type="entry name" value="GIY_YIG"/>
    <property type="match status" value="1"/>
</dbReference>
<dbReference type="InterPro" id="IPR027520">
    <property type="entry name" value="Slx1"/>
</dbReference>
<dbReference type="PANTHER" id="PTHR20208:SF13">
    <property type="entry name" value="STRUCTURE-SPECIFIC ENDONUCLEASE SUBUNIT SLX1"/>
    <property type="match status" value="1"/>
</dbReference>
<dbReference type="Gene3D" id="3.30.40.10">
    <property type="entry name" value="Zinc/RING finger domain, C3HC4 (zinc finger)"/>
    <property type="match status" value="1"/>
</dbReference>
<keyword evidence="2" id="KW-0479">Metal-binding</keyword>
<dbReference type="KEGG" id="phet:94290692"/>
<keyword evidence="6 11" id="KW-0378">Hydrolase</keyword>
<keyword evidence="4 11" id="KW-0227">DNA damage</keyword>
<evidence type="ECO:0000313" key="14">
    <source>
        <dbReference type="EMBL" id="KAG5502864.1"/>
    </source>
</evidence>
<protein>
    <recommendedName>
        <fullName evidence="11">Structure-specific endonuclease subunit SLX1 homolog</fullName>
        <ecNumber evidence="11">3.1.-.-</ecNumber>
    </recommendedName>
</protein>
<keyword evidence="1 11" id="KW-0540">Nuclease</keyword>
<feature type="domain" description="GIY-YIG" evidence="13">
    <location>
        <begin position="4"/>
        <end position="90"/>
    </location>
</feature>
<comment type="similarity">
    <text evidence="11">Belongs to the SLX1 family.</text>
</comment>
<evidence type="ECO:0000256" key="11">
    <source>
        <dbReference type="HAMAP-Rule" id="MF_03100"/>
    </source>
</evidence>
<dbReference type="GO" id="GO:0008270">
    <property type="term" value="F:zinc ion binding"/>
    <property type="evidence" value="ECO:0007669"/>
    <property type="project" value="UniProtKB-KW"/>
</dbReference>
<dbReference type="GO" id="GO:0017108">
    <property type="term" value="F:5'-flap endonuclease activity"/>
    <property type="evidence" value="ECO:0007669"/>
    <property type="project" value="InterPro"/>
</dbReference>
<feature type="region of interest" description="Disordered" evidence="12">
    <location>
        <begin position="298"/>
        <end position="326"/>
    </location>
</feature>
<dbReference type="EMBL" id="JAFJZO010000025">
    <property type="protein sequence ID" value="KAG5502864.1"/>
    <property type="molecule type" value="Genomic_DNA"/>
</dbReference>
<keyword evidence="9 11" id="KW-0234">DNA repair</keyword>
<dbReference type="OrthoDB" id="24645at2759"/>
<keyword evidence="8 11" id="KW-0233">DNA recombination</keyword>
<keyword evidence="10 11" id="KW-0539">Nucleus</keyword>
<dbReference type="InterPro" id="IPR000305">
    <property type="entry name" value="GIY-YIG_endonuc"/>
</dbReference>
<evidence type="ECO:0000256" key="7">
    <source>
        <dbReference type="ARBA" id="ARBA00022833"/>
    </source>
</evidence>
<comment type="caution">
    <text evidence="14">The sequence shown here is derived from an EMBL/GenBank/DDBJ whole genome shotgun (WGS) entry which is preliminary data.</text>
</comment>
<evidence type="ECO:0000256" key="3">
    <source>
        <dbReference type="ARBA" id="ARBA00022759"/>
    </source>
</evidence>
<feature type="region of interest" description="Disordered" evidence="12">
    <location>
        <begin position="597"/>
        <end position="645"/>
    </location>
</feature>
<feature type="region of interest" description="Disordered" evidence="12">
    <location>
        <begin position="338"/>
        <end position="379"/>
    </location>
</feature>
<comment type="caution">
    <text evidence="11">Lacks conserved residue(s) required for the propagation of feature annotation.</text>
</comment>
<feature type="region of interest" description="Disordered" evidence="12">
    <location>
        <begin position="493"/>
        <end position="512"/>
    </location>
</feature>
<proteinExistence type="inferred from homology"/>
<evidence type="ECO:0000256" key="1">
    <source>
        <dbReference type="ARBA" id="ARBA00022722"/>
    </source>
</evidence>
<dbReference type="InterPro" id="IPR050381">
    <property type="entry name" value="SLX1_endonuclease"/>
</dbReference>
<evidence type="ECO:0000256" key="2">
    <source>
        <dbReference type="ARBA" id="ARBA00022723"/>
    </source>
</evidence>
<dbReference type="GO" id="GO:0033557">
    <property type="term" value="C:Slx1-Slx4 complex"/>
    <property type="evidence" value="ECO:0007669"/>
    <property type="project" value="UniProtKB-UniRule"/>
</dbReference>
<comment type="subcellular location">
    <subcellularLocation>
        <location evidence="11">Nucleus</location>
    </subcellularLocation>
</comment>
<comment type="subunit">
    <text evidence="11">Forms a heterodimer with a member of the SLX4 family.</text>
</comment>
<evidence type="ECO:0000256" key="6">
    <source>
        <dbReference type="ARBA" id="ARBA00022801"/>
    </source>
</evidence>
<evidence type="ECO:0000259" key="13">
    <source>
        <dbReference type="PROSITE" id="PS50164"/>
    </source>
</evidence>
<dbReference type="InterPro" id="IPR013083">
    <property type="entry name" value="Znf_RING/FYVE/PHD"/>
</dbReference>
<accession>A0A836L8V3</accession>
<dbReference type="GeneID" id="94290692"/>
<keyword evidence="3 11" id="KW-0255">Endonuclease</keyword>
<gene>
    <name evidence="14" type="ORF">JKF63_04634</name>
</gene>
<comment type="function">
    <text evidence="11">Catalytic subunit of a heterodimeric structure-specific endonuclease that resolves DNA secondary structures generated during DNA repair and recombination. Has endonuclease activity towards branched DNA substrates, introducing single-strand cuts in duplex DNA close to junctions with ss-DNA.</text>
</comment>
<evidence type="ECO:0000256" key="5">
    <source>
        <dbReference type="ARBA" id="ARBA00022771"/>
    </source>
</evidence>
<dbReference type="CDD" id="cd10455">
    <property type="entry name" value="GIY-YIG_SLX1"/>
    <property type="match status" value="1"/>
</dbReference>
<feature type="compositionally biased region" description="Low complexity" evidence="12">
    <location>
        <begin position="624"/>
        <end position="634"/>
    </location>
</feature>
<dbReference type="AlphaFoldDB" id="A0A836L8V3"/>
<dbReference type="EC" id="3.1.-.-" evidence="11"/>
<evidence type="ECO:0000313" key="15">
    <source>
        <dbReference type="Proteomes" id="UP000674318"/>
    </source>
</evidence>
<organism evidence="14 15">
    <name type="scientific">Porcisia hertigi</name>
    <dbReference type="NCBI Taxonomy" id="2761500"/>
    <lineage>
        <taxon>Eukaryota</taxon>
        <taxon>Discoba</taxon>
        <taxon>Euglenozoa</taxon>
        <taxon>Kinetoplastea</taxon>
        <taxon>Metakinetoplastina</taxon>
        <taxon>Trypanosomatida</taxon>
        <taxon>Trypanosomatidae</taxon>
        <taxon>Leishmaniinae</taxon>
        <taxon>Porcisia</taxon>
    </lineage>
</organism>
<evidence type="ECO:0000256" key="4">
    <source>
        <dbReference type="ARBA" id="ARBA00022763"/>
    </source>
</evidence>
<evidence type="ECO:0000256" key="8">
    <source>
        <dbReference type="ARBA" id="ARBA00023172"/>
    </source>
</evidence>
<dbReference type="RefSeq" id="XP_067756636.1">
    <property type="nucleotide sequence ID" value="XM_067900615.1"/>
</dbReference>
<sequence>MDTRFHCVYLLTSLDPQCEGDFYIGYTVNPLRRLRQHNGELVNGARRTGRRGRPWTIVCCVSGFTDDRAALKFEWCWQHPTASARLKHTIDVFTGLHRLPYAVATLHFLVCASLFRELDLTLHIFEPALLQEATARAEVFLATRRGAFAVGVGRRADSPQASTRTRSQVFDSVQGQAGGSVTPPLAALGPQGGGLQDAPLTSAPGATTATFHGLPPFSPSLLFHVEVTTRQAFEDAYLSHDRCLLLPSLGPGVDLGEAGKESSTHLSANASASCPYDVSLLSHAVRAEWSNASFAYDSDDEGTRRLAPSWCTEGSGTPSPQRGGAEALPAFLGYRSEERSGDGVLQSSPGDSVGCGPASRSFSRSPPPPASSRRSPSCPSLLPGINDAAPLAADVHRDGVTTFRPPSAAASVPEPRIPLRFADYSEVDFARAHEEEQRRLHLGLLPCSICALPLQPSYVAYCSRAPFCALRCHLSCLAMWMLYAEAEAAATEDGAEASPAPPPQAPPVTMSPLRRLIPSKPCPCPLCGVFLNWGSLVKALKRRVVVERRLHAAQRCIRMEQRWQARLAHINSAKRSTGAAMRRRQWTRVGGAVMRRKSAGGAPVAASTAPMTTINPRPVLGDAPLVPSPNSLANPPLPPPPSSVASALGASLLSPTASSPASLPIDTYSPITWRAGDLNVGAALSVAPPVSDASLLSLTDFCEDDWLRS</sequence>
<evidence type="ECO:0000256" key="10">
    <source>
        <dbReference type="ARBA" id="ARBA00023242"/>
    </source>
</evidence>